<dbReference type="EMBL" id="JASUXU010000001">
    <property type="protein sequence ID" value="KAK0328193.1"/>
    <property type="molecule type" value="Genomic_DNA"/>
</dbReference>
<comment type="caution">
    <text evidence="2">The sequence shown here is derived from an EMBL/GenBank/DDBJ whole genome shotgun (WGS) entry which is preliminary data.</text>
</comment>
<evidence type="ECO:0000313" key="3">
    <source>
        <dbReference type="EMBL" id="KAK1009605.1"/>
    </source>
</evidence>
<feature type="domain" description="F-box" evidence="1">
    <location>
        <begin position="12"/>
        <end position="67"/>
    </location>
</feature>
<protein>
    <recommendedName>
        <fullName evidence="1">F-box domain-containing protein</fullName>
    </recommendedName>
</protein>
<sequence length="492" mass="55676">MAHTPRSASSIALLPEEVLLQIFTYLDSEPPSLRNLREEPSIQLFSSEIRPLKHVASVSRQWRRVVLPLLFIYARLRLGALSPPQWLHCRVCGPVALSCRSNGLDLPLPETNVDQYHRDIVEDAMAYFKKEEHESGLQLSGNIMFSWVPQLYHGLSDFLRFANANDLESKIESLIVVTEPTLSSEFDRFPQAETDRGWRYRCSAAFWAHLLSALDPKRIAILAPSMDMACLTNCAIGTRGPRDWAFGDMDFHVLDLRLDAVSICPSPLLGKPVEYSTLDHTPRRFPGIAGTSVLSLRPWTQITINEGSFLAAYSTDELGERGPPSVIFSIKDSLTPRSTYTANVQRLSHTPLPSLRKFSYIAIFPFSRNLDLRDLLPQLEELDLQLAPALSPHGSSILSDPQRRGEADLLDCWTELEAVYEQLAAQLARSRITEKDLPYLKRVVCRDMSYMRRDPLGRDPDNVFTPPFPRVWPLIESGAYVRFMMNANVLPE</sequence>
<evidence type="ECO:0000313" key="4">
    <source>
        <dbReference type="Proteomes" id="UP001168146"/>
    </source>
</evidence>
<name>A0AAN6G3G1_9PEZI</name>
<dbReference type="Gene3D" id="1.20.1280.50">
    <property type="match status" value="1"/>
</dbReference>
<proteinExistence type="predicted"/>
<accession>A0AAN6G3G1</accession>
<dbReference type="Proteomes" id="UP001175353">
    <property type="component" value="Unassembled WGS sequence"/>
</dbReference>
<evidence type="ECO:0000259" key="1">
    <source>
        <dbReference type="Pfam" id="PF12937"/>
    </source>
</evidence>
<dbReference type="EMBL" id="JAUJLE010000013">
    <property type="protein sequence ID" value="KAK1009605.1"/>
    <property type="molecule type" value="Genomic_DNA"/>
</dbReference>
<dbReference type="Proteomes" id="UP001168146">
    <property type="component" value="Unassembled WGS sequence"/>
</dbReference>
<dbReference type="InterPro" id="IPR001810">
    <property type="entry name" value="F-box_dom"/>
</dbReference>
<evidence type="ECO:0000313" key="5">
    <source>
        <dbReference type="Proteomes" id="UP001175353"/>
    </source>
</evidence>
<keyword evidence="5" id="KW-1185">Reference proteome</keyword>
<organism evidence="2 4">
    <name type="scientific">Friedmanniomyces endolithicus</name>
    <dbReference type="NCBI Taxonomy" id="329885"/>
    <lineage>
        <taxon>Eukaryota</taxon>
        <taxon>Fungi</taxon>
        <taxon>Dikarya</taxon>
        <taxon>Ascomycota</taxon>
        <taxon>Pezizomycotina</taxon>
        <taxon>Dothideomycetes</taxon>
        <taxon>Dothideomycetidae</taxon>
        <taxon>Mycosphaerellales</taxon>
        <taxon>Teratosphaeriaceae</taxon>
        <taxon>Friedmanniomyces</taxon>
    </lineage>
</organism>
<dbReference type="Pfam" id="PF12937">
    <property type="entry name" value="F-box-like"/>
    <property type="match status" value="1"/>
</dbReference>
<evidence type="ECO:0000313" key="2">
    <source>
        <dbReference type="EMBL" id="KAK0328193.1"/>
    </source>
</evidence>
<dbReference type="AlphaFoldDB" id="A0AAN6G3G1"/>
<gene>
    <name evidence="2" type="ORF">LTR82_000121</name>
    <name evidence="3" type="ORF">LTR91_002745</name>
</gene>
<dbReference type="CDD" id="cd09917">
    <property type="entry name" value="F-box_SF"/>
    <property type="match status" value="1"/>
</dbReference>
<reference evidence="3" key="2">
    <citation type="submission" date="2023-06" db="EMBL/GenBank/DDBJ databases">
        <title>Black Yeasts Isolated from many extreme environments.</title>
        <authorList>
            <person name="Coleine C."/>
            <person name="Stajich J.E."/>
            <person name="Selbmann L."/>
        </authorList>
    </citation>
    <scope>NUCLEOTIDE SEQUENCE</scope>
    <source>
        <strain evidence="3">CCFEE 5200</strain>
    </source>
</reference>
<reference evidence="2" key="1">
    <citation type="submission" date="2021-12" db="EMBL/GenBank/DDBJ databases">
        <title>Black yeast isolated from Biological Soil Crust.</title>
        <authorList>
            <person name="Kurbessoian T."/>
        </authorList>
    </citation>
    <scope>NUCLEOTIDE SEQUENCE</scope>
    <source>
        <strain evidence="2">CCFEE 5208</strain>
    </source>
</reference>